<protein>
    <submittedName>
        <fullName evidence="2">Uncharacterized protein</fullName>
    </submittedName>
</protein>
<feature type="transmembrane region" description="Helical" evidence="1">
    <location>
        <begin position="78"/>
        <end position="95"/>
    </location>
</feature>
<organism evidence="2">
    <name type="scientific">marine sediment metagenome</name>
    <dbReference type="NCBI Taxonomy" id="412755"/>
    <lineage>
        <taxon>unclassified sequences</taxon>
        <taxon>metagenomes</taxon>
        <taxon>ecological metagenomes</taxon>
    </lineage>
</organism>
<sequence length="206" mass="21974">GFDIGKQLTDGEVLACPACQSRFRVLLDAETGATGFVEASPESIPEPLHLPRGSIRALTALGMAVSCWVLIGQGRDVPGGLLSVLLTVIGYYFGFRMRVKAAGSRIYDPTAREVAPLYLPGGVIRWVLIIGFAIAAGVLHSRGRLTQLKKYLEFFVVLFGLILGYVFAKVFTRRPGSPVALAINHVKGAAVLAVAGYLTVVFLGGQ</sequence>
<reference evidence="2" key="1">
    <citation type="journal article" date="2014" name="Front. Microbiol.">
        <title>High frequency of phylogenetically diverse reductive dehalogenase-homologous genes in deep subseafloor sedimentary metagenomes.</title>
        <authorList>
            <person name="Kawai M."/>
            <person name="Futagami T."/>
            <person name="Toyoda A."/>
            <person name="Takaki Y."/>
            <person name="Nishi S."/>
            <person name="Hori S."/>
            <person name="Arai W."/>
            <person name="Tsubouchi T."/>
            <person name="Morono Y."/>
            <person name="Uchiyama I."/>
            <person name="Ito T."/>
            <person name="Fujiyama A."/>
            <person name="Inagaki F."/>
            <person name="Takami H."/>
        </authorList>
    </citation>
    <scope>NUCLEOTIDE SEQUENCE</scope>
    <source>
        <strain evidence="2">Expedition CK06-06</strain>
    </source>
</reference>
<feature type="non-terminal residue" evidence="2">
    <location>
        <position position="206"/>
    </location>
</feature>
<feature type="transmembrane region" description="Helical" evidence="1">
    <location>
        <begin position="115"/>
        <end position="139"/>
    </location>
</feature>
<feature type="transmembrane region" description="Helical" evidence="1">
    <location>
        <begin position="188"/>
        <end position="205"/>
    </location>
</feature>
<dbReference type="EMBL" id="BARS01055297">
    <property type="protein sequence ID" value="GAG44322.1"/>
    <property type="molecule type" value="Genomic_DNA"/>
</dbReference>
<keyword evidence="1" id="KW-0472">Membrane</keyword>
<proteinExistence type="predicted"/>
<dbReference type="AlphaFoldDB" id="X0YAJ7"/>
<feature type="non-terminal residue" evidence="2">
    <location>
        <position position="1"/>
    </location>
</feature>
<keyword evidence="1" id="KW-1133">Transmembrane helix</keyword>
<name>X0YAJ7_9ZZZZ</name>
<comment type="caution">
    <text evidence="2">The sequence shown here is derived from an EMBL/GenBank/DDBJ whole genome shotgun (WGS) entry which is preliminary data.</text>
</comment>
<keyword evidence="1" id="KW-0812">Transmembrane</keyword>
<evidence type="ECO:0000256" key="1">
    <source>
        <dbReference type="SAM" id="Phobius"/>
    </source>
</evidence>
<accession>X0YAJ7</accession>
<feature type="transmembrane region" description="Helical" evidence="1">
    <location>
        <begin position="151"/>
        <end position="168"/>
    </location>
</feature>
<evidence type="ECO:0000313" key="2">
    <source>
        <dbReference type="EMBL" id="GAG44322.1"/>
    </source>
</evidence>
<gene>
    <name evidence="2" type="ORF">S01H1_81672</name>
</gene>